<name>E9APE9_LEIMU</name>
<evidence type="ECO:0008006" key="5">
    <source>
        <dbReference type="Google" id="ProtNLM"/>
    </source>
</evidence>
<feature type="region of interest" description="Disordered" evidence="1">
    <location>
        <begin position="84"/>
        <end position="105"/>
    </location>
</feature>
<dbReference type="OrthoDB" id="267757at2759"/>
<feature type="region of interest" description="Disordered" evidence="1">
    <location>
        <begin position="224"/>
        <end position="258"/>
    </location>
</feature>
<evidence type="ECO:0000256" key="2">
    <source>
        <dbReference type="SAM" id="Phobius"/>
    </source>
</evidence>
<organism evidence="3 4">
    <name type="scientific">Leishmania mexicana (strain MHOM/GT/2001/U1103)</name>
    <dbReference type="NCBI Taxonomy" id="929439"/>
    <lineage>
        <taxon>Eukaryota</taxon>
        <taxon>Discoba</taxon>
        <taxon>Euglenozoa</taxon>
        <taxon>Kinetoplastea</taxon>
        <taxon>Metakinetoplastina</taxon>
        <taxon>Trypanosomatida</taxon>
        <taxon>Trypanosomatidae</taxon>
        <taxon>Leishmaniinae</taxon>
        <taxon>Leishmania</taxon>
    </lineage>
</organism>
<dbReference type="EMBL" id="FR799566">
    <property type="protein sequence ID" value="CBZ24813.1"/>
    <property type="molecule type" value="Genomic_DNA"/>
</dbReference>
<keyword evidence="2" id="KW-1133">Transmembrane helix</keyword>
<dbReference type="AlphaFoldDB" id="E9APE9"/>
<accession>E9APE9</accession>
<keyword evidence="2" id="KW-0812">Transmembrane</keyword>
<evidence type="ECO:0000313" key="3">
    <source>
        <dbReference type="EMBL" id="CBZ24813.1"/>
    </source>
</evidence>
<keyword evidence="4" id="KW-1185">Reference proteome</keyword>
<sequence length="258" mass="28700">MLNEGALCVCVSSSAASFSPVCSGNSPFIQFVSVYLLCTPILSSSYSHPLTPSPRSSVRCDTFTLTGRLGTRLNHLQVQRKQAATPVRQSANHHHHHHTHTRFGKRAKMSELEKKDIISTPVPFPTIPIQAVPRNKRVWVQNNWWVLLTIECLVLFAAFVALLAYYLLYVRTPGKRLLKDKVDKDGLSHYSSKFSSRASSVELRESSTPCTYSTATKHSFAVNATGRTVDGSKSHRSMPEVAPAQNLHSKTTSNHKRD</sequence>
<dbReference type="RefSeq" id="XP_003873326.1">
    <property type="nucleotide sequence ID" value="XM_003873277.1"/>
</dbReference>
<feature type="compositionally biased region" description="Basic residues" evidence="1">
    <location>
        <begin position="91"/>
        <end position="105"/>
    </location>
</feature>
<evidence type="ECO:0000313" key="4">
    <source>
        <dbReference type="Proteomes" id="UP000007259"/>
    </source>
</evidence>
<dbReference type="PhylomeDB" id="E9APE9"/>
<dbReference type="VEuPathDB" id="TriTrypDB:LmxM.13.1250"/>
<dbReference type="KEGG" id="lmi:LMXM_13_1250"/>
<protein>
    <recommendedName>
        <fullName evidence="5">Transmembrane protein</fullName>
    </recommendedName>
</protein>
<evidence type="ECO:0000256" key="1">
    <source>
        <dbReference type="SAM" id="MobiDB-lite"/>
    </source>
</evidence>
<gene>
    <name evidence="3" type="ORF">LMXM_13_1250</name>
</gene>
<dbReference type="Proteomes" id="UP000007259">
    <property type="component" value="Chromosome 13"/>
</dbReference>
<dbReference type="GeneID" id="13455117"/>
<proteinExistence type="predicted"/>
<feature type="transmembrane region" description="Helical" evidence="2">
    <location>
        <begin position="144"/>
        <end position="169"/>
    </location>
</feature>
<keyword evidence="2" id="KW-0472">Membrane</keyword>
<reference evidence="3 4" key="1">
    <citation type="journal article" date="2011" name="Genome Res.">
        <title>Chromosome and gene copy number variation allow major structural change between species and strains of Leishmania.</title>
        <authorList>
            <person name="Rogers M.B."/>
            <person name="Hilley J.D."/>
            <person name="Dickens N.J."/>
            <person name="Wilkes J."/>
            <person name="Bates P.A."/>
            <person name="Depledge D.P."/>
            <person name="Harris D."/>
            <person name="Her Y."/>
            <person name="Herzyk P."/>
            <person name="Imamura H."/>
            <person name="Otto T.D."/>
            <person name="Sanders M."/>
            <person name="Seeger K."/>
            <person name="Dujardin J.C."/>
            <person name="Berriman M."/>
            <person name="Smith D.F."/>
            <person name="Hertz-Fowler C."/>
            <person name="Mottram J.C."/>
        </authorList>
    </citation>
    <scope>NUCLEOTIDE SEQUENCE [LARGE SCALE GENOMIC DNA]</scope>
    <source>
        <strain evidence="3 4">MHOM/GT/2001/U1103</strain>
    </source>
</reference>